<evidence type="ECO:0000313" key="2">
    <source>
        <dbReference type="Proteomes" id="UP000679126"/>
    </source>
</evidence>
<keyword evidence="2" id="KW-1185">Reference proteome</keyword>
<proteinExistence type="predicted"/>
<organism evidence="1 2">
    <name type="scientific">Chitinophaga chungangae</name>
    <dbReference type="NCBI Taxonomy" id="2821488"/>
    <lineage>
        <taxon>Bacteria</taxon>
        <taxon>Pseudomonadati</taxon>
        <taxon>Bacteroidota</taxon>
        <taxon>Chitinophagia</taxon>
        <taxon>Chitinophagales</taxon>
        <taxon>Chitinophagaceae</taxon>
        <taxon>Chitinophaga</taxon>
    </lineage>
</organism>
<name>A0ABS3YHC2_9BACT</name>
<reference evidence="2" key="1">
    <citation type="submission" date="2021-03" db="EMBL/GenBank/DDBJ databases">
        <title>Assistant Professor.</title>
        <authorList>
            <person name="Huq M.A."/>
        </authorList>
    </citation>
    <scope>NUCLEOTIDE SEQUENCE [LARGE SCALE GENOMIC DNA]</scope>
    <source>
        <strain evidence="2">MAH-28</strain>
    </source>
</reference>
<accession>A0ABS3YHC2</accession>
<dbReference type="Proteomes" id="UP000679126">
    <property type="component" value="Unassembled WGS sequence"/>
</dbReference>
<dbReference type="RefSeq" id="WP_209147192.1">
    <property type="nucleotide sequence ID" value="NZ_JAGHKP010000003.1"/>
</dbReference>
<comment type="caution">
    <text evidence="1">The sequence shown here is derived from an EMBL/GenBank/DDBJ whole genome shotgun (WGS) entry which is preliminary data.</text>
</comment>
<sequence>MIFKYIPTGTVIIDGIISEFGESRSSIRTRLRGTHREDNQVIQIGDGDSISQRRDIYTDFNSKENYFFLIYNDHDLLTEVEIHHCQGIKIMSAEFDFDNNLDEIAEKLSAFSPVIRQSNGEIFGRELKVVLMSKAQMGGDDDTLGYFYCASDVSHLDEEVV</sequence>
<protein>
    <submittedName>
        <fullName evidence="1">Uncharacterized protein</fullName>
    </submittedName>
</protein>
<evidence type="ECO:0000313" key="1">
    <source>
        <dbReference type="EMBL" id="MBO9154072.1"/>
    </source>
</evidence>
<gene>
    <name evidence="1" type="ORF">J7I43_17725</name>
</gene>
<dbReference type="EMBL" id="JAGHKP010000003">
    <property type="protein sequence ID" value="MBO9154072.1"/>
    <property type="molecule type" value="Genomic_DNA"/>
</dbReference>